<evidence type="ECO:0000313" key="4">
    <source>
        <dbReference type="Proteomes" id="UP001302949"/>
    </source>
</evidence>
<dbReference type="RefSeq" id="WP_323296320.1">
    <property type="nucleotide sequence ID" value="NZ_JAYFUM010000008.1"/>
</dbReference>
<protein>
    <submittedName>
        <fullName evidence="3">Lantibiotic dehydratase</fullName>
    </submittedName>
</protein>
<name>A0ABU5Q8J2_9BACT</name>
<accession>A0ABU5Q8J2</accession>
<feature type="domain" description="Thiopeptide-type bacteriocin biosynthesis" evidence="2">
    <location>
        <begin position="754"/>
        <end position="1018"/>
    </location>
</feature>
<feature type="domain" description="Lantibiotic dehydratase N-terminal" evidence="1">
    <location>
        <begin position="35"/>
        <end position="678"/>
    </location>
</feature>
<dbReference type="InterPro" id="IPR006827">
    <property type="entry name" value="Lant_deHydtase_N"/>
</dbReference>
<sequence>MSNTYQFLKKLIVRTPALPFADNISESFLKNMMAHPPFAEALYLASPLLFHEAKLWEQGAINDPKKVQKIIFSLTKYYSRMSSRCTPFGMFAGCAVVNWDEKTELILSTDIQRSTRLDMHFAGALAQFLAEIPAIKKQLLFFPNSSIYQIGSEIRYVEYKYLDGKRTHQLSAFEYSEYIALVLEACKNGAKIEEIIPQLIDEDITEEEAEDFIVQLIDAQLMIHELEPAITSTSFVQDVINTLKKIEADDTFSSILESIMAQLQTIDNQKINEINAYQKIIKTLEQFTIPIDEGKLFQTDLVKVFQQNTLQIELQEQLQEILELLIPLSEATPNKNQEHFIQKFTQRYQNQEVPILLALDTETGIGYGETGKKHNTPLADGFVFSQDENQSISWSLNPFQQYLLQEWLNAFKKNSYEVSLSEKTLRAFAQKNIKTPTSISLSFRLTGDENLAIYLENVGGSNAVSALGRFAHADENVKALVNEITQKEQALNPNVVFAEVIHLPENRIGNILLHPAFWSFEIPYLAKSSLPKKQQITLDDILVSVDSIENRIVLRSKKLNKEIIPRLSNAHNYSADTLPIYHFLCDLQQQGLNCQLKFNWQNIVPKIKFSPRLTYKKIILEAATWHFEKEDFRHLLSSKKESLIADFEKFKEKWNLPKRFVLADFDNELLVDSDNLLSIQTWLDAIKNREKIELKEYLFFPEKAIIRDEQGMPFCNQFIASLLNKKTVYEGKVFDKTNSTETSVERNFSLGSEWIYLKFYAGTKTADDILAQSIKPVLENLLEENLIDKWFFIRYLDPEKHIRLRLHLVNQTEIGKVILALKESIEAFEQENIIWKTQFDTYQREIERYGIEAIEYAEDIFFQDSLAVISMLEQSWGDEREHLRWQFAIQLIDTFLDDFGFTLLQKLDLMKFLKESFSQEFKVDKSLKLQIDKRFRENRKNIESILDNNSAEHQVFSEILAFKSTQTAKSIEQIKVQKNDRELLAFVSSQIHLSINRAIADNQRFHELLIYDFMYRFYQASIAKTKTPHKI</sequence>
<dbReference type="Pfam" id="PF14028">
    <property type="entry name" value="Lant_dehydr_C"/>
    <property type="match status" value="1"/>
</dbReference>
<dbReference type="NCBIfam" id="TIGR03891">
    <property type="entry name" value="thiopep_ocin"/>
    <property type="match status" value="1"/>
</dbReference>
<evidence type="ECO:0000313" key="3">
    <source>
        <dbReference type="EMBL" id="MEA5139161.1"/>
    </source>
</evidence>
<dbReference type="InterPro" id="IPR023809">
    <property type="entry name" value="Thiopep_bacteriocin_synth_dom"/>
</dbReference>
<gene>
    <name evidence="3" type="ORF">VB248_08450</name>
</gene>
<organism evidence="3 4">
    <name type="scientific">Arcicella rigui</name>
    <dbReference type="NCBI Taxonomy" id="797020"/>
    <lineage>
        <taxon>Bacteria</taxon>
        <taxon>Pseudomonadati</taxon>
        <taxon>Bacteroidota</taxon>
        <taxon>Cytophagia</taxon>
        <taxon>Cytophagales</taxon>
        <taxon>Flectobacillaceae</taxon>
        <taxon>Arcicella</taxon>
    </lineage>
</organism>
<evidence type="ECO:0000259" key="1">
    <source>
        <dbReference type="Pfam" id="PF04738"/>
    </source>
</evidence>
<evidence type="ECO:0000259" key="2">
    <source>
        <dbReference type="Pfam" id="PF14028"/>
    </source>
</evidence>
<keyword evidence="4" id="KW-1185">Reference proteome</keyword>
<dbReference type="Proteomes" id="UP001302949">
    <property type="component" value="Unassembled WGS sequence"/>
</dbReference>
<dbReference type="EMBL" id="JAYFUM010000008">
    <property type="protein sequence ID" value="MEA5139161.1"/>
    <property type="molecule type" value="Genomic_DNA"/>
</dbReference>
<proteinExistence type="predicted"/>
<comment type="caution">
    <text evidence="3">The sequence shown here is derived from an EMBL/GenBank/DDBJ whole genome shotgun (WGS) entry which is preliminary data.</text>
</comment>
<dbReference type="Pfam" id="PF04738">
    <property type="entry name" value="Lant_dehydr_N"/>
    <property type="match status" value="1"/>
</dbReference>
<reference evidence="3 4" key="1">
    <citation type="submission" date="2023-12" db="EMBL/GenBank/DDBJ databases">
        <title>Novel species of the genus Arcicella isolated from rivers.</title>
        <authorList>
            <person name="Lu H."/>
        </authorList>
    </citation>
    <scope>NUCLEOTIDE SEQUENCE [LARGE SCALE GENOMIC DNA]</scope>
    <source>
        <strain evidence="3 4">KCTC 23307</strain>
    </source>
</reference>